<name>A0A1M5PEZ1_9HYPH</name>
<reference evidence="11 12" key="1">
    <citation type="submission" date="2016-11" db="EMBL/GenBank/DDBJ databases">
        <authorList>
            <person name="Jaros S."/>
            <person name="Januszkiewicz K."/>
            <person name="Wedrychowicz H."/>
        </authorList>
    </citation>
    <scope>NUCLEOTIDE SEQUENCE [LARGE SCALE GENOMIC DNA]</scope>
    <source>
        <strain evidence="11 12">DSM 19436</strain>
    </source>
</reference>
<feature type="transmembrane region" description="Helical" evidence="7">
    <location>
        <begin position="372"/>
        <end position="390"/>
    </location>
</feature>
<dbReference type="InterPro" id="IPR049142">
    <property type="entry name" value="MS_channel_1st"/>
</dbReference>
<keyword evidence="4 7" id="KW-0812">Transmembrane</keyword>
<dbReference type="Gene3D" id="1.10.287.1260">
    <property type="match status" value="1"/>
</dbReference>
<keyword evidence="12" id="KW-1185">Reference proteome</keyword>
<keyword evidence="8" id="KW-0732">Signal</keyword>
<evidence type="ECO:0000256" key="1">
    <source>
        <dbReference type="ARBA" id="ARBA00004651"/>
    </source>
</evidence>
<evidence type="ECO:0000259" key="10">
    <source>
        <dbReference type="Pfam" id="PF21088"/>
    </source>
</evidence>
<dbReference type="InterPro" id="IPR011014">
    <property type="entry name" value="MscS_channel_TM-2"/>
</dbReference>
<dbReference type="InterPro" id="IPR023408">
    <property type="entry name" value="MscS_beta-dom_sf"/>
</dbReference>
<sequence length="559" mass="61397">MIGLNCLRLFCRVMIVWVLVLGSASAALAQASPTSAIDESFPLRAADTSSPRDTLDTFRRDFRNSAEAWRGGESRDVIDRALARARDTIDFSEIPALGYDAATLIDMALLSEVLDRVELPPLEEVPGDGDLATGKDNELTRWVIPNTKLEIVKITEGPRAGEYLFSKETVAELRTYYDLVKDVPYRPGALAGIYEDVLSSPGDWVPERFRDTLPAWANFVAAGHAVWQWIAMAVLMAICLPLVPLIMWAGINWDRKRRSASPWLRFGTPVALILIVALAEVFENLAENVVGLLELPMEVIGFLVLAIQAVGLAWLVFVLSNRLADAIGGLRNGSDGHLHLDVAMTRMLFRLISLVFMILLVAAAASRIGIPIAPLVAGLGAGGLAIALAVRPTLENIIGGLTLFADRPVRVGDFCRYGDDVGTVEQIGLRSTRIRTLEQSLVTVPNSEFSQMHLDNYTARRTRLLQTLLHIRHGTTPDQMRLLLAQIRDLLGANPLVMPDSCYVRFVGYGASSKDVEVFAYLRCETEHTFLAAREELLLNIEEIVQRVDAGFAVRGGAT</sequence>
<feature type="transmembrane region" description="Helical" evidence="7">
    <location>
        <begin position="299"/>
        <end position="319"/>
    </location>
</feature>
<keyword evidence="5 7" id="KW-1133">Transmembrane helix</keyword>
<feature type="domain" description="Mechanosensitive ion channel transmembrane helices 2/3" evidence="10">
    <location>
        <begin position="351"/>
        <end position="390"/>
    </location>
</feature>
<evidence type="ECO:0000256" key="4">
    <source>
        <dbReference type="ARBA" id="ARBA00022692"/>
    </source>
</evidence>
<gene>
    <name evidence="11" type="ORF">SAMN02745157_0147</name>
</gene>
<protein>
    <submittedName>
        <fullName evidence="11">MscS family membrane protein</fullName>
    </submittedName>
</protein>
<dbReference type="GO" id="GO:0005886">
    <property type="term" value="C:plasma membrane"/>
    <property type="evidence" value="ECO:0007669"/>
    <property type="project" value="UniProtKB-SubCell"/>
</dbReference>
<keyword evidence="6 7" id="KW-0472">Membrane</keyword>
<dbReference type="PANTHER" id="PTHR30566">
    <property type="entry name" value="YNAI-RELATED MECHANOSENSITIVE ION CHANNEL"/>
    <property type="match status" value="1"/>
</dbReference>
<dbReference type="SUPFAM" id="SSF82861">
    <property type="entry name" value="Mechanosensitive channel protein MscS (YggB), transmembrane region"/>
    <property type="match status" value="1"/>
</dbReference>
<dbReference type="RefSeq" id="WP_073058652.1">
    <property type="nucleotide sequence ID" value="NZ_FQUP01000011.1"/>
</dbReference>
<evidence type="ECO:0000259" key="9">
    <source>
        <dbReference type="Pfam" id="PF00924"/>
    </source>
</evidence>
<dbReference type="AlphaFoldDB" id="A0A1M5PEZ1"/>
<comment type="similarity">
    <text evidence="2">Belongs to the MscS (TC 1.A.23) family.</text>
</comment>
<dbReference type="Proteomes" id="UP000184485">
    <property type="component" value="Unassembled WGS sequence"/>
</dbReference>
<evidence type="ECO:0000313" key="12">
    <source>
        <dbReference type="Proteomes" id="UP000184485"/>
    </source>
</evidence>
<feature type="transmembrane region" description="Helical" evidence="7">
    <location>
        <begin position="263"/>
        <end position="279"/>
    </location>
</feature>
<dbReference type="PANTHER" id="PTHR30566:SF5">
    <property type="entry name" value="MECHANOSENSITIVE ION CHANNEL PROTEIN 1, MITOCHONDRIAL-RELATED"/>
    <property type="match status" value="1"/>
</dbReference>
<evidence type="ECO:0000256" key="7">
    <source>
        <dbReference type="SAM" id="Phobius"/>
    </source>
</evidence>
<evidence type="ECO:0000256" key="2">
    <source>
        <dbReference type="ARBA" id="ARBA00008017"/>
    </source>
</evidence>
<dbReference type="Pfam" id="PF21088">
    <property type="entry name" value="MS_channel_1st"/>
    <property type="match status" value="1"/>
</dbReference>
<feature type="signal peptide" evidence="8">
    <location>
        <begin position="1"/>
        <end position="29"/>
    </location>
</feature>
<dbReference type="Gene3D" id="2.30.30.60">
    <property type="match status" value="1"/>
</dbReference>
<accession>A0A1M5PEZ1</accession>
<dbReference type="InterPro" id="IPR010920">
    <property type="entry name" value="LSM_dom_sf"/>
</dbReference>
<organism evidence="11 12">
    <name type="scientific">Kaistia soli DSM 19436</name>
    <dbReference type="NCBI Taxonomy" id="1122133"/>
    <lineage>
        <taxon>Bacteria</taxon>
        <taxon>Pseudomonadati</taxon>
        <taxon>Pseudomonadota</taxon>
        <taxon>Alphaproteobacteria</taxon>
        <taxon>Hyphomicrobiales</taxon>
        <taxon>Kaistiaceae</taxon>
        <taxon>Kaistia</taxon>
    </lineage>
</organism>
<feature type="chain" id="PRO_5012499996" evidence="8">
    <location>
        <begin position="30"/>
        <end position="559"/>
    </location>
</feature>
<comment type="subcellular location">
    <subcellularLocation>
        <location evidence="1">Cell membrane</location>
        <topology evidence="1">Multi-pass membrane protein</topology>
    </subcellularLocation>
</comment>
<dbReference type="Pfam" id="PF00924">
    <property type="entry name" value="MS_channel_2nd"/>
    <property type="match status" value="1"/>
</dbReference>
<evidence type="ECO:0000313" key="11">
    <source>
        <dbReference type="EMBL" id="SHH00320.1"/>
    </source>
</evidence>
<feature type="transmembrane region" description="Helical" evidence="7">
    <location>
        <begin position="226"/>
        <end position="251"/>
    </location>
</feature>
<evidence type="ECO:0000256" key="6">
    <source>
        <dbReference type="ARBA" id="ARBA00023136"/>
    </source>
</evidence>
<feature type="transmembrane region" description="Helical" evidence="7">
    <location>
        <begin position="347"/>
        <end position="366"/>
    </location>
</feature>
<dbReference type="GO" id="GO:0008381">
    <property type="term" value="F:mechanosensitive monoatomic ion channel activity"/>
    <property type="evidence" value="ECO:0007669"/>
    <property type="project" value="UniProtKB-ARBA"/>
</dbReference>
<proteinExistence type="inferred from homology"/>
<dbReference type="EMBL" id="FQUP01000011">
    <property type="protein sequence ID" value="SHH00320.1"/>
    <property type="molecule type" value="Genomic_DNA"/>
</dbReference>
<evidence type="ECO:0000256" key="8">
    <source>
        <dbReference type="SAM" id="SignalP"/>
    </source>
</evidence>
<evidence type="ECO:0000256" key="3">
    <source>
        <dbReference type="ARBA" id="ARBA00022475"/>
    </source>
</evidence>
<feature type="domain" description="Mechanosensitive ion channel MscS" evidence="9">
    <location>
        <begin position="394"/>
        <end position="458"/>
    </location>
</feature>
<evidence type="ECO:0000256" key="5">
    <source>
        <dbReference type="ARBA" id="ARBA00022989"/>
    </source>
</evidence>
<keyword evidence="3" id="KW-1003">Cell membrane</keyword>
<dbReference type="SUPFAM" id="SSF50182">
    <property type="entry name" value="Sm-like ribonucleoproteins"/>
    <property type="match status" value="1"/>
</dbReference>
<dbReference type="OrthoDB" id="9814206at2"/>
<dbReference type="InterPro" id="IPR006685">
    <property type="entry name" value="MscS_channel_2nd"/>
</dbReference>